<protein>
    <submittedName>
        <fullName evidence="2">Reverse transcriptase</fullName>
    </submittedName>
</protein>
<accession>A0A2P4YML0</accession>
<proteinExistence type="predicted"/>
<dbReference type="InterPro" id="IPR013103">
    <property type="entry name" value="RVT_2"/>
</dbReference>
<evidence type="ECO:0000313" key="2">
    <source>
        <dbReference type="EMBL" id="POM79038.1"/>
    </source>
</evidence>
<dbReference type="Pfam" id="PF07727">
    <property type="entry name" value="RVT_2"/>
    <property type="match status" value="1"/>
</dbReference>
<keyword evidence="3" id="KW-1185">Reference proteome</keyword>
<evidence type="ECO:0000313" key="3">
    <source>
        <dbReference type="Proteomes" id="UP000237271"/>
    </source>
</evidence>
<gene>
    <name evidence="2" type="ORF">PHPALM_3357</name>
</gene>
<dbReference type="OrthoDB" id="413361at2759"/>
<dbReference type="EMBL" id="NCKW01001850">
    <property type="protein sequence ID" value="POM79038.1"/>
    <property type="molecule type" value="Genomic_DNA"/>
</dbReference>
<sequence length="125" mass="13955">MAMTLVLLIAPVQGQDTRDMEKPNSSVMARDGFAEGNYGLTQTPRIWYQTLHAYLEELGFTRCADGVALYIKYVGGRNVLVTVYVDAMTIISKSSDIDAVVEALRLKFIMKGPGCMRYLLSMEIH</sequence>
<keyword evidence="2" id="KW-0695">RNA-directed DNA polymerase</keyword>
<comment type="caution">
    <text evidence="2">The sequence shown here is derived from an EMBL/GenBank/DDBJ whole genome shotgun (WGS) entry which is preliminary data.</text>
</comment>
<dbReference type="AlphaFoldDB" id="A0A2P4YML0"/>
<dbReference type="Proteomes" id="UP000237271">
    <property type="component" value="Unassembled WGS sequence"/>
</dbReference>
<keyword evidence="2" id="KW-0548">Nucleotidyltransferase</keyword>
<reference evidence="2 3" key="1">
    <citation type="journal article" date="2017" name="Genome Biol. Evol.">
        <title>Phytophthora megakarya and P. palmivora, closely related causal agents of cacao black pod rot, underwent increases in genome sizes and gene numbers by different mechanisms.</title>
        <authorList>
            <person name="Ali S.S."/>
            <person name="Shao J."/>
            <person name="Lary D.J."/>
            <person name="Kronmiller B."/>
            <person name="Shen D."/>
            <person name="Strem M.D."/>
            <person name="Amoako-Attah I."/>
            <person name="Akrofi A.Y."/>
            <person name="Begoude B.A."/>
            <person name="Ten Hoopen G.M."/>
            <person name="Coulibaly K."/>
            <person name="Kebe B.I."/>
            <person name="Melnick R.L."/>
            <person name="Guiltinan M.J."/>
            <person name="Tyler B.M."/>
            <person name="Meinhardt L.W."/>
            <person name="Bailey B.A."/>
        </authorList>
    </citation>
    <scope>NUCLEOTIDE SEQUENCE [LARGE SCALE GENOMIC DNA]</scope>
    <source>
        <strain evidence="3">sbr112.9</strain>
    </source>
</reference>
<name>A0A2P4YML0_9STRA</name>
<feature type="domain" description="Reverse transcriptase Ty1/copia-type" evidence="1">
    <location>
        <begin position="37"/>
        <end position="125"/>
    </location>
</feature>
<keyword evidence="2" id="KW-0808">Transferase</keyword>
<evidence type="ECO:0000259" key="1">
    <source>
        <dbReference type="Pfam" id="PF07727"/>
    </source>
</evidence>
<dbReference type="GO" id="GO:0003964">
    <property type="term" value="F:RNA-directed DNA polymerase activity"/>
    <property type="evidence" value="ECO:0007669"/>
    <property type="project" value="UniProtKB-KW"/>
</dbReference>
<organism evidence="2 3">
    <name type="scientific">Phytophthora palmivora</name>
    <dbReference type="NCBI Taxonomy" id="4796"/>
    <lineage>
        <taxon>Eukaryota</taxon>
        <taxon>Sar</taxon>
        <taxon>Stramenopiles</taxon>
        <taxon>Oomycota</taxon>
        <taxon>Peronosporomycetes</taxon>
        <taxon>Peronosporales</taxon>
        <taxon>Peronosporaceae</taxon>
        <taxon>Phytophthora</taxon>
    </lineage>
</organism>